<dbReference type="KEGG" id="abs:AZOBR_200117"/>
<gene>
    <name evidence="3" type="ORF">AZOBR_200117</name>
</gene>
<evidence type="ECO:0000259" key="2">
    <source>
        <dbReference type="Pfam" id="PF12728"/>
    </source>
</evidence>
<evidence type="ECO:0000256" key="1">
    <source>
        <dbReference type="SAM" id="MobiDB-lite"/>
    </source>
</evidence>
<evidence type="ECO:0000313" key="3">
    <source>
        <dbReference type="EMBL" id="CCC99412.1"/>
    </source>
</evidence>
<keyword evidence="4" id="KW-1185">Reference proteome</keyword>
<dbReference type="InterPro" id="IPR041657">
    <property type="entry name" value="HTH_17"/>
</dbReference>
<feature type="domain" description="Helix-turn-helix" evidence="2">
    <location>
        <begin position="19"/>
        <end position="64"/>
    </location>
</feature>
<dbReference type="AlphaFoldDB" id="A0A9P1JTG5"/>
<feature type="region of interest" description="Disordered" evidence="1">
    <location>
        <begin position="71"/>
        <end position="98"/>
    </location>
</feature>
<name>A0A9P1JTG5_9PROT</name>
<dbReference type="Pfam" id="PF12728">
    <property type="entry name" value="HTH_17"/>
    <property type="match status" value="1"/>
</dbReference>
<evidence type="ECO:0000313" key="4">
    <source>
        <dbReference type="Proteomes" id="UP000007319"/>
    </source>
</evidence>
<sequence>MSENATKITDLPDLATPLEVAAVLRCSSRFVQDECKAGRLHATLVAGRYLIAPDDVRAYLTERRTCRDATKALTSTGMKGARAGTSAGSKTERRGSVPRALTTVAELKANLRASSPDRISGRVIPLPGK</sequence>
<organism evidence="3 4">
    <name type="scientific">Azospirillum baldaniorum</name>
    <dbReference type="NCBI Taxonomy" id="1064539"/>
    <lineage>
        <taxon>Bacteria</taxon>
        <taxon>Pseudomonadati</taxon>
        <taxon>Pseudomonadota</taxon>
        <taxon>Alphaproteobacteria</taxon>
        <taxon>Rhodospirillales</taxon>
        <taxon>Azospirillaceae</taxon>
        <taxon>Azospirillum</taxon>
    </lineage>
</organism>
<dbReference type="EMBL" id="HE577327">
    <property type="protein sequence ID" value="CCC99412.1"/>
    <property type="molecule type" value="Genomic_DNA"/>
</dbReference>
<reference evidence="3 4" key="1">
    <citation type="journal article" date="2011" name="PLoS Genet.">
        <title>Azospirillum genomes reveal transition of bacteria from aquatic to terrestrial environments.</title>
        <authorList>
            <person name="Wisniewski-Dye F."/>
            <person name="Borziak K."/>
            <person name="Khalsa-Moyers G."/>
            <person name="Alexandre G."/>
            <person name="Sukharnikov L.O."/>
            <person name="Wuichet K."/>
            <person name="Hurst G.B."/>
            <person name="McDonald W.H."/>
            <person name="Robertson J.S."/>
            <person name="Barbe V."/>
            <person name="Calteau A."/>
            <person name="Rouy Z."/>
            <person name="Mangenot S."/>
            <person name="Prigent-Combaret C."/>
            <person name="Normand P."/>
            <person name="Boyer M."/>
            <person name="Siguier P."/>
            <person name="Dessaux Y."/>
            <person name="Elmerich C."/>
            <person name="Condemine G."/>
            <person name="Krishnen G."/>
            <person name="Kennedy I."/>
            <person name="Paterson A.H."/>
            <person name="Gonzalez V."/>
            <person name="Mavingui P."/>
            <person name="Zhulin I.B."/>
        </authorList>
    </citation>
    <scope>NUCLEOTIDE SEQUENCE [LARGE SCALE GENOMIC DNA]</scope>
    <source>
        <strain evidence="3 4">Sp245</strain>
    </source>
</reference>
<protein>
    <recommendedName>
        <fullName evidence="2">Helix-turn-helix domain-containing protein</fullName>
    </recommendedName>
</protein>
<accession>A0A9P1JTG5</accession>
<dbReference type="Proteomes" id="UP000007319">
    <property type="component" value="Chromosome"/>
</dbReference>
<proteinExistence type="predicted"/>